<name>A0A920CUG6_9BACL</name>
<evidence type="ECO:0000313" key="1">
    <source>
        <dbReference type="EMBL" id="GIO51310.1"/>
    </source>
</evidence>
<proteinExistence type="predicted"/>
<protein>
    <submittedName>
        <fullName evidence="1">Uncharacterized protein</fullName>
    </submittedName>
</protein>
<organism evidence="1 2">
    <name type="scientific">Paenibacillus azoreducens</name>
    <dbReference type="NCBI Taxonomy" id="116718"/>
    <lineage>
        <taxon>Bacteria</taxon>
        <taxon>Bacillati</taxon>
        <taxon>Bacillota</taxon>
        <taxon>Bacilli</taxon>
        <taxon>Bacillales</taxon>
        <taxon>Paenibacillaceae</taxon>
        <taxon>Paenibacillus</taxon>
    </lineage>
</organism>
<keyword evidence="2" id="KW-1185">Reference proteome</keyword>
<dbReference type="AlphaFoldDB" id="A0A920CUG6"/>
<dbReference type="Proteomes" id="UP000682811">
    <property type="component" value="Unassembled WGS sequence"/>
</dbReference>
<accession>A0A920CUG6</accession>
<reference evidence="1 2" key="1">
    <citation type="submission" date="2021-03" db="EMBL/GenBank/DDBJ databases">
        <title>Antimicrobial resistance genes in bacteria isolated from Japanese honey, and their potential for conferring macrolide and lincosamide resistance in the American foulbrood pathogen Paenibacillus larvae.</title>
        <authorList>
            <person name="Okamoto M."/>
            <person name="Kumagai M."/>
            <person name="Kanamori H."/>
            <person name="Takamatsu D."/>
        </authorList>
    </citation>
    <scope>NUCLEOTIDE SEQUENCE [LARGE SCALE GENOMIC DNA]</scope>
    <source>
        <strain evidence="1 2">J34TS1</strain>
    </source>
</reference>
<comment type="caution">
    <text evidence="1">The sequence shown here is derived from an EMBL/GenBank/DDBJ whole genome shotgun (WGS) entry which is preliminary data.</text>
</comment>
<sequence length="82" mass="8922">MFAPTLVQNKNEGVTVNWFTYAEGDSCNFYWLAKSNAIPNSTQTNQSAAKISNLKEILPRKGLIHYCISFVGPITGGTGKPA</sequence>
<gene>
    <name evidence="1" type="ORF">J34TS1_60750</name>
</gene>
<evidence type="ECO:0000313" key="2">
    <source>
        <dbReference type="Proteomes" id="UP000682811"/>
    </source>
</evidence>
<dbReference type="EMBL" id="BORT01000049">
    <property type="protein sequence ID" value="GIO51310.1"/>
    <property type="molecule type" value="Genomic_DNA"/>
</dbReference>